<dbReference type="RefSeq" id="XP_068347673.1">
    <property type="nucleotide sequence ID" value="XM_068512562.1"/>
</dbReference>
<dbReference type="Proteomes" id="UP000179807">
    <property type="component" value="Unassembled WGS sequence"/>
</dbReference>
<feature type="transmembrane region" description="Helical" evidence="1">
    <location>
        <begin position="108"/>
        <end position="126"/>
    </location>
</feature>
<accession>A0A1J4J5K4</accession>
<gene>
    <name evidence="2" type="ORF">TRFO_39308</name>
</gene>
<evidence type="ECO:0000256" key="1">
    <source>
        <dbReference type="SAM" id="Phobius"/>
    </source>
</evidence>
<name>A0A1J4J5K4_9EUKA</name>
<comment type="caution">
    <text evidence="2">The sequence shown here is derived from an EMBL/GenBank/DDBJ whole genome shotgun (WGS) entry which is preliminary data.</text>
</comment>
<keyword evidence="1" id="KW-0472">Membrane</keyword>
<dbReference type="AlphaFoldDB" id="A0A1J4J5K4"/>
<keyword evidence="1" id="KW-1133">Transmembrane helix</keyword>
<feature type="transmembrane region" description="Helical" evidence="1">
    <location>
        <begin position="60"/>
        <end position="78"/>
    </location>
</feature>
<feature type="transmembrane region" description="Helical" evidence="1">
    <location>
        <begin position="15"/>
        <end position="48"/>
    </location>
</feature>
<feature type="transmembrane region" description="Helical" evidence="1">
    <location>
        <begin position="84"/>
        <end position="101"/>
    </location>
</feature>
<dbReference type="GeneID" id="94847266"/>
<feature type="transmembrane region" description="Helical" evidence="1">
    <location>
        <begin position="132"/>
        <end position="156"/>
    </location>
</feature>
<keyword evidence="1" id="KW-0812">Transmembrane</keyword>
<protein>
    <submittedName>
        <fullName evidence="2">Uncharacterized protein</fullName>
    </submittedName>
</protein>
<dbReference type="EMBL" id="MLAK01001312">
    <property type="protein sequence ID" value="OHS94536.1"/>
    <property type="molecule type" value="Genomic_DNA"/>
</dbReference>
<dbReference type="OrthoDB" id="10528363at2759"/>
<organism evidence="2 3">
    <name type="scientific">Tritrichomonas foetus</name>
    <dbReference type="NCBI Taxonomy" id="1144522"/>
    <lineage>
        <taxon>Eukaryota</taxon>
        <taxon>Metamonada</taxon>
        <taxon>Parabasalia</taxon>
        <taxon>Tritrichomonadida</taxon>
        <taxon>Tritrichomonadidae</taxon>
        <taxon>Tritrichomonas</taxon>
    </lineage>
</organism>
<evidence type="ECO:0000313" key="2">
    <source>
        <dbReference type="EMBL" id="OHS94536.1"/>
    </source>
</evidence>
<reference evidence="2" key="1">
    <citation type="submission" date="2016-10" db="EMBL/GenBank/DDBJ databases">
        <authorList>
            <person name="Benchimol M."/>
            <person name="Almeida L.G."/>
            <person name="Vasconcelos A.T."/>
            <person name="Perreira-Neves A."/>
            <person name="Rosa I.A."/>
            <person name="Tasca T."/>
            <person name="Bogo M.R."/>
            <person name="de Souza W."/>
        </authorList>
    </citation>
    <scope>NUCLEOTIDE SEQUENCE [LARGE SCALE GENOMIC DNA]</scope>
    <source>
        <strain evidence="2">K</strain>
    </source>
</reference>
<proteinExistence type="predicted"/>
<keyword evidence="3" id="KW-1185">Reference proteome</keyword>
<sequence>MKNKNVNHSIMKENLAFMIIKFITSLIGGVFFTFISIISVLCTLNALLSLSDENRIVFKRFAHAIGIIVALFGILLPFRGINPVPTLLSLWWTAFFFEYYFFTKFPQIQVFLLSVLSISFWVYYMNTEGVELFFMLKIGDFMIFVIAPIVVGLVMIARGSNNLIDQTQPKFPLRAFLAKMAILFKSAFPAK</sequence>
<dbReference type="VEuPathDB" id="TrichDB:TRFO_39308"/>
<evidence type="ECO:0000313" key="3">
    <source>
        <dbReference type="Proteomes" id="UP000179807"/>
    </source>
</evidence>